<accession>A0A4Y9YVZ3</accession>
<keyword evidence="3" id="KW-1185">Reference proteome</keyword>
<feature type="domain" description="F-box" evidence="1">
    <location>
        <begin position="88"/>
        <end position="145"/>
    </location>
</feature>
<proteinExistence type="predicted"/>
<sequence>MKMSHWQRNLFHCVSDGRAPSPFATDYLPRSRMLTPPEERLTTPQWKCNDSSETERSNLLRELELSLRSTNAIQARINALSAISRLQDEVLLEVFHSLAAIQPPGSAKQPIPRVLNLGWILVTHVCRRWRYAALDNSTLWSHISFALGSEWTARMLERSRVSPLVIQASGPGRDLPPNLGAQLRPYLSRTRVLELYAQIDTLEEILTPLVEHAPILQSLRLRADRGDEPSVISPTPNFLSLSTPNLRRVRLENVFIPWTSPIFQNPEHLQISLPVFDQDDWLGEDVDRPWDASLPGFLAMLEATPGLKSLHLDNAIPSISTMSSQALDHTSTVSLPDLVDLTLKGMPADAALLLHHLELPGTARFAFTGSSEIVAADYQILFLSIRGHLLRTRPNTPTIIEIEIRDRLSTSLVCAYTFNHSTQTKVILFSINFPCRMRRLPGILPLLFSIVLLDHPFSLRFTGGHFLIPQDSDWRPVFRGLRSVRSFEASKDDVTPYLKTLQVEADEDVIFPDLEVLAILHFVWIGEDADSNRHLMQEQIFTVLQSRLPHARKLQKLVLRDVNAEGLDADWIARLQPFVSEVVTGPYPGQVV</sequence>
<dbReference type="Proteomes" id="UP000298327">
    <property type="component" value="Unassembled WGS sequence"/>
</dbReference>
<dbReference type="Gene3D" id="1.20.1280.50">
    <property type="match status" value="1"/>
</dbReference>
<reference evidence="2 3" key="1">
    <citation type="submission" date="2019-02" db="EMBL/GenBank/DDBJ databases">
        <title>Genome sequencing of the rare red list fungi Dentipellis fragilis.</title>
        <authorList>
            <person name="Buettner E."/>
            <person name="Kellner H."/>
        </authorList>
    </citation>
    <scope>NUCLEOTIDE SEQUENCE [LARGE SCALE GENOMIC DNA]</scope>
    <source>
        <strain evidence="2 3">DSM 105465</strain>
    </source>
</reference>
<dbReference type="OrthoDB" id="2884925at2759"/>
<organism evidence="2 3">
    <name type="scientific">Dentipellis fragilis</name>
    <dbReference type="NCBI Taxonomy" id="205917"/>
    <lineage>
        <taxon>Eukaryota</taxon>
        <taxon>Fungi</taxon>
        <taxon>Dikarya</taxon>
        <taxon>Basidiomycota</taxon>
        <taxon>Agaricomycotina</taxon>
        <taxon>Agaricomycetes</taxon>
        <taxon>Russulales</taxon>
        <taxon>Hericiaceae</taxon>
        <taxon>Dentipellis</taxon>
    </lineage>
</organism>
<evidence type="ECO:0000313" key="2">
    <source>
        <dbReference type="EMBL" id="TFY66756.1"/>
    </source>
</evidence>
<comment type="caution">
    <text evidence="2">The sequence shown here is derived from an EMBL/GenBank/DDBJ whole genome shotgun (WGS) entry which is preliminary data.</text>
</comment>
<evidence type="ECO:0000313" key="3">
    <source>
        <dbReference type="Proteomes" id="UP000298327"/>
    </source>
</evidence>
<dbReference type="EMBL" id="SEOQ01000220">
    <property type="protein sequence ID" value="TFY66756.1"/>
    <property type="molecule type" value="Genomic_DNA"/>
</dbReference>
<evidence type="ECO:0000259" key="1">
    <source>
        <dbReference type="Pfam" id="PF12937"/>
    </source>
</evidence>
<dbReference type="InterPro" id="IPR001810">
    <property type="entry name" value="F-box_dom"/>
</dbReference>
<protein>
    <recommendedName>
        <fullName evidence="1">F-box domain-containing protein</fullName>
    </recommendedName>
</protein>
<gene>
    <name evidence="2" type="ORF">EVG20_g4325</name>
</gene>
<dbReference type="Pfam" id="PF12937">
    <property type="entry name" value="F-box-like"/>
    <property type="match status" value="1"/>
</dbReference>
<dbReference type="AlphaFoldDB" id="A0A4Y9YVZ3"/>
<name>A0A4Y9YVZ3_9AGAM</name>